<name>A0ABX2IMQ6_9RHOB</name>
<sequence>MIRYLAALSLPVFLAACGPGESVWASDKHVARAMYRHDGAPALTLYTMVNNRSGSGAHSALMVNGSQRVIFDPAGSFGHETIPERNDVIIGATPRIEGYFVGYHARETFHVISQRIEVSPQVAEMALQRVMTYGAVPKAGCSRAVTDILNDLPGLQSINQTFFPKNAMQQFARLPGVTTQKHYEDDADDKTVAREAYVPDES</sequence>
<dbReference type="PROSITE" id="PS51257">
    <property type="entry name" value="PROKAR_LIPOPROTEIN"/>
    <property type="match status" value="1"/>
</dbReference>
<gene>
    <name evidence="2" type="ORF">HRQ87_03305</name>
</gene>
<accession>A0ABX2IMQ6</accession>
<evidence type="ECO:0000256" key="1">
    <source>
        <dbReference type="SAM" id="MobiDB-lite"/>
    </source>
</evidence>
<keyword evidence="3" id="KW-1185">Reference proteome</keyword>
<dbReference type="EMBL" id="JABUFE010000001">
    <property type="protein sequence ID" value="NSX53820.1"/>
    <property type="molecule type" value="Genomic_DNA"/>
</dbReference>
<protein>
    <recommendedName>
        <fullName evidence="4">Lipoprotein</fullName>
    </recommendedName>
</protein>
<evidence type="ECO:0008006" key="4">
    <source>
        <dbReference type="Google" id="ProtNLM"/>
    </source>
</evidence>
<evidence type="ECO:0000313" key="2">
    <source>
        <dbReference type="EMBL" id="NSX53820.1"/>
    </source>
</evidence>
<organism evidence="2 3">
    <name type="scientific">Parasulfitobacter algicola</name>
    <dbReference type="NCBI Taxonomy" id="2614809"/>
    <lineage>
        <taxon>Bacteria</taxon>
        <taxon>Pseudomonadati</taxon>
        <taxon>Pseudomonadota</taxon>
        <taxon>Alphaproteobacteria</taxon>
        <taxon>Rhodobacterales</taxon>
        <taxon>Roseobacteraceae</taxon>
        <taxon>Parasulfitobacter</taxon>
    </lineage>
</organism>
<feature type="region of interest" description="Disordered" evidence="1">
    <location>
        <begin position="180"/>
        <end position="202"/>
    </location>
</feature>
<comment type="caution">
    <text evidence="2">The sequence shown here is derived from an EMBL/GenBank/DDBJ whole genome shotgun (WGS) entry which is preliminary data.</text>
</comment>
<evidence type="ECO:0000313" key="3">
    <source>
        <dbReference type="Proteomes" id="UP000777935"/>
    </source>
</evidence>
<reference evidence="2 3" key="1">
    <citation type="submission" date="2020-06" db="EMBL/GenBank/DDBJ databases">
        <title>Sulfitobacter algicola sp. nov., isolated from green algae.</title>
        <authorList>
            <person name="Wang C."/>
        </authorList>
    </citation>
    <scope>NUCLEOTIDE SEQUENCE [LARGE SCALE GENOMIC DNA]</scope>
    <source>
        <strain evidence="2 3">1151</strain>
    </source>
</reference>
<proteinExistence type="predicted"/>
<dbReference type="Proteomes" id="UP000777935">
    <property type="component" value="Unassembled WGS sequence"/>
</dbReference>
<feature type="compositionally biased region" description="Basic and acidic residues" evidence="1">
    <location>
        <begin position="181"/>
        <end position="193"/>
    </location>
</feature>
<dbReference type="RefSeq" id="WP_174135164.1">
    <property type="nucleotide sequence ID" value="NZ_JABUFE010000001.1"/>
</dbReference>